<feature type="compositionally biased region" description="Low complexity" evidence="1">
    <location>
        <begin position="42"/>
        <end position="52"/>
    </location>
</feature>
<dbReference type="InterPro" id="IPR047738">
    <property type="entry name" value="SAV_2336-like_N"/>
</dbReference>
<name>A0A1C5AAD2_9ACTN</name>
<organism evidence="2 3">
    <name type="scientific">Micromonospora matsumotoense</name>
    <dbReference type="NCBI Taxonomy" id="121616"/>
    <lineage>
        <taxon>Bacteria</taxon>
        <taxon>Bacillati</taxon>
        <taxon>Actinomycetota</taxon>
        <taxon>Actinomycetes</taxon>
        <taxon>Micromonosporales</taxon>
        <taxon>Micromonosporaceae</taxon>
        <taxon>Micromonospora</taxon>
    </lineage>
</organism>
<feature type="region of interest" description="Disordered" evidence="1">
    <location>
        <begin position="41"/>
        <end position="79"/>
    </location>
</feature>
<dbReference type="InterPro" id="IPR046037">
    <property type="entry name" value="DUF5995"/>
</dbReference>
<dbReference type="AlphaFoldDB" id="A0A1C5AAD2"/>
<proteinExistence type="predicted"/>
<evidence type="ECO:0000313" key="3">
    <source>
        <dbReference type="Proteomes" id="UP000198797"/>
    </source>
</evidence>
<dbReference type="Pfam" id="PF19458">
    <property type="entry name" value="DUF5995"/>
    <property type="match status" value="2"/>
</dbReference>
<gene>
    <name evidence="2" type="ORF">GA0070216_11533</name>
</gene>
<protein>
    <submittedName>
        <fullName evidence="2">Uncharacterized protein</fullName>
    </submittedName>
</protein>
<keyword evidence="3" id="KW-1185">Reference proteome</keyword>
<dbReference type="NCBIfam" id="NF041121">
    <property type="entry name" value="SAV_2336_NTERM"/>
    <property type="match status" value="1"/>
</dbReference>
<sequence>MSEELVPVIATLRSIDPKADAIAIAEALWLCAQGHRTAEPVASSAADPAADSQYRQIDTDGDGSPVRPRSQPGRIGRPLYDMLPGSHSSGLGLRVGINAARPLPRALELARALRPFKTPWRAGRHGQLDIDATVRGYAETGQLVPAFRPAPERWFEAALVVDRSPGMAAWADIVLEFRRILAQLGAFRTIQTFYLDPSSDRQVLSDTAGLPTPPRRLRATDARQMIFVFTDCSAAGWQRREVWKTLRAWSESTPTALINPISAKLWDHAGLNLPATRVRAPAPGSRNQALSFRLPPMLRFGPAKDESWLPVPVLALTPHSLSRFAAALMRCDPAGCEAVLTTAKGRWTAEYSASHNGQADEPQARALVTSFRRLASPAANRLAVLAATCERLTLPMLRLIAETAVPEAGISDIGEVIAGGLLAVDAAQQPPFFFFQPGVRKQLQENLRVDDVWRLYELLSQHVGERSGAPNRFPVVFPESGGDVPLPLDAVPFAIASADALQVLGIPAQPVAGAEFSPRSGQAELLGSVRERLRGLVPNEANADLRQISRCRKILAQADLAAAEVAILLEAISVETATLEQFRNPDFVELIVEALFEGFWKALRQWVFEDSDLPLCWAALFQPPRVVTASAVRRAAVALNVVLNFELPRSTSVAAARHQHTLRNGGPEHLDHRRLVEVFSGALPGVDWNYLQRWQLLIATLNGDLDAWHGGELAAYTQDVVWRSIRQMAHSDVVRRQAELVSLDRTTAALGRLLGSSLGASLRFETDEALIVQDPLSDRAMARADEDPILSSPAWLAVDAVLRHEFDDVRTLVTILRRLQDHLEQASPLSQVNAISTFNELYLQIAENVLNGLHAGRFHSPAFISLLTIEQGRHYFDALRTWREDPDQCPRAWSALFAGVSQPRTAIRAEAAAGINALINFDLPFALVDTLMLLKSEPIDGTEQHSDYLQLNEIFARKIPALRRGYLERWQLMLDMLNGDLDDWYQGELVQYSRDVAWRNAQRLWGIRYDAIRLQRERDRLDQNSAALGKLLLSPLGAFLQ</sequence>
<evidence type="ECO:0000313" key="2">
    <source>
        <dbReference type="EMBL" id="SCF42109.1"/>
    </source>
</evidence>
<dbReference type="Proteomes" id="UP000198797">
    <property type="component" value="Unassembled WGS sequence"/>
</dbReference>
<dbReference type="EMBL" id="FMCU01000015">
    <property type="protein sequence ID" value="SCF42109.1"/>
    <property type="molecule type" value="Genomic_DNA"/>
</dbReference>
<dbReference type="RefSeq" id="WP_245722688.1">
    <property type="nucleotide sequence ID" value="NZ_FMCU01000015.1"/>
</dbReference>
<accession>A0A1C5AAD2</accession>
<dbReference type="STRING" id="121616.GA0070216_11533"/>
<evidence type="ECO:0000256" key="1">
    <source>
        <dbReference type="SAM" id="MobiDB-lite"/>
    </source>
</evidence>
<reference evidence="3" key="1">
    <citation type="submission" date="2016-06" db="EMBL/GenBank/DDBJ databases">
        <authorList>
            <person name="Varghese N."/>
            <person name="Submissions Spin"/>
        </authorList>
    </citation>
    <scope>NUCLEOTIDE SEQUENCE [LARGE SCALE GENOMIC DNA]</scope>
    <source>
        <strain evidence="3">DSM 44100</strain>
    </source>
</reference>